<evidence type="ECO:0000313" key="2">
    <source>
        <dbReference type="EMBL" id="KXU09145.1"/>
    </source>
</evidence>
<dbReference type="EMBL" id="LQXV01000167">
    <property type="protein sequence ID" value="KXU09145.1"/>
    <property type="molecule type" value="Genomic_DNA"/>
</dbReference>
<name>A0A139R3E5_9STRE</name>
<dbReference type="Proteomes" id="UP000071927">
    <property type="component" value="Unassembled WGS sequence"/>
</dbReference>
<organism evidence="2 4">
    <name type="scientific">Streptococcus gallolyticus</name>
    <dbReference type="NCBI Taxonomy" id="315405"/>
    <lineage>
        <taxon>Bacteria</taxon>
        <taxon>Bacillati</taxon>
        <taxon>Bacillota</taxon>
        <taxon>Bacilli</taxon>
        <taxon>Lactobacillales</taxon>
        <taxon>Streptococcaceae</taxon>
        <taxon>Streptococcus</taxon>
    </lineage>
</organism>
<evidence type="ECO:0000313" key="4">
    <source>
        <dbReference type="Proteomes" id="UP000071927"/>
    </source>
</evidence>
<proteinExistence type="predicted"/>
<dbReference type="AlphaFoldDB" id="A0A139R3E5"/>
<protein>
    <submittedName>
        <fullName evidence="2">Uncharacterized protein</fullName>
    </submittedName>
</protein>
<sequence length="42" mass="4945">MELLNCKQKEKDNEYVIESLFLDSFCHFFTLKASRLSKAIGF</sequence>
<dbReference type="Proteomes" id="UP000070198">
    <property type="component" value="Unassembled WGS sequence"/>
</dbReference>
<accession>A0A139R3E5</accession>
<gene>
    <name evidence="1" type="ORF">SGADD02_02062</name>
    <name evidence="2" type="ORF">SGADD03_01000</name>
</gene>
<comment type="caution">
    <text evidence="2">The sequence shown here is derived from an EMBL/GenBank/DDBJ whole genome shotgun (WGS) entry which is preliminary data.</text>
</comment>
<evidence type="ECO:0000313" key="3">
    <source>
        <dbReference type="Proteomes" id="UP000070198"/>
    </source>
</evidence>
<reference evidence="3 4" key="1">
    <citation type="submission" date="2016-01" db="EMBL/GenBank/DDBJ databases">
        <title>Highly variable Streptococcus oralis are common among viridans streptococci isolated from primates.</title>
        <authorList>
            <person name="Denapaite D."/>
            <person name="Rieger M."/>
            <person name="Koendgen S."/>
            <person name="Brueckner R."/>
            <person name="Ochigava I."/>
            <person name="Kappeler P."/>
            <person name="Maetz-Rensing K."/>
            <person name="Leendertz F."/>
            <person name="Hakenbeck R."/>
        </authorList>
    </citation>
    <scope>NUCLEOTIDE SEQUENCE [LARGE SCALE GENOMIC DNA]</scope>
    <source>
        <strain evidence="1 3">DD02</strain>
        <strain evidence="2 4">DD03</strain>
    </source>
</reference>
<evidence type="ECO:0000313" key="1">
    <source>
        <dbReference type="EMBL" id="KXT64432.1"/>
    </source>
</evidence>
<dbReference type="EMBL" id="LQOF01000410">
    <property type="protein sequence ID" value="KXT64432.1"/>
    <property type="molecule type" value="Genomic_DNA"/>
</dbReference>